<dbReference type="Proteomes" id="UP001178507">
    <property type="component" value="Unassembled WGS sequence"/>
</dbReference>
<protein>
    <submittedName>
        <fullName evidence="1">Uncharacterized protein</fullName>
    </submittedName>
</protein>
<name>A0AA36HL45_9DINO</name>
<evidence type="ECO:0000313" key="2">
    <source>
        <dbReference type="Proteomes" id="UP001178507"/>
    </source>
</evidence>
<organism evidence="1 2">
    <name type="scientific">Effrenium voratum</name>
    <dbReference type="NCBI Taxonomy" id="2562239"/>
    <lineage>
        <taxon>Eukaryota</taxon>
        <taxon>Sar</taxon>
        <taxon>Alveolata</taxon>
        <taxon>Dinophyceae</taxon>
        <taxon>Suessiales</taxon>
        <taxon>Symbiodiniaceae</taxon>
        <taxon>Effrenium</taxon>
    </lineage>
</organism>
<reference evidence="1" key="1">
    <citation type="submission" date="2023-08" db="EMBL/GenBank/DDBJ databases">
        <authorList>
            <person name="Chen Y."/>
            <person name="Shah S."/>
            <person name="Dougan E. K."/>
            <person name="Thang M."/>
            <person name="Chan C."/>
        </authorList>
    </citation>
    <scope>NUCLEOTIDE SEQUENCE</scope>
</reference>
<comment type="caution">
    <text evidence="1">The sequence shown here is derived from an EMBL/GenBank/DDBJ whole genome shotgun (WGS) entry which is preliminary data.</text>
</comment>
<dbReference type="EMBL" id="CAUJNA010000003">
    <property type="protein sequence ID" value="CAJ1370203.1"/>
    <property type="molecule type" value="Genomic_DNA"/>
</dbReference>
<keyword evidence="2" id="KW-1185">Reference proteome</keyword>
<dbReference type="AlphaFoldDB" id="A0AA36HL45"/>
<gene>
    <name evidence="1" type="ORF">EVOR1521_LOCUS831</name>
</gene>
<evidence type="ECO:0000313" key="1">
    <source>
        <dbReference type="EMBL" id="CAJ1370203.1"/>
    </source>
</evidence>
<sequence length="82" mass="9263">MPSFMMPSKAPRRTKSAEWPARRAFACAAAPPREVCGAVYRGPRGASYFQRLNQSEKDSRGQDDETYYLCLRKCATQKRASV</sequence>
<proteinExistence type="predicted"/>
<accession>A0AA36HL45</accession>